<organism evidence="2 3">
    <name type="scientific">Hamiltosporidium magnivora</name>
    <dbReference type="NCBI Taxonomy" id="148818"/>
    <lineage>
        <taxon>Eukaryota</taxon>
        <taxon>Fungi</taxon>
        <taxon>Fungi incertae sedis</taxon>
        <taxon>Microsporidia</taxon>
        <taxon>Dubosqiidae</taxon>
        <taxon>Hamiltosporidium</taxon>
    </lineage>
</organism>
<dbReference type="PANTHER" id="PTHR19446">
    <property type="entry name" value="REVERSE TRANSCRIPTASES"/>
    <property type="match status" value="1"/>
</dbReference>
<evidence type="ECO:0000259" key="1">
    <source>
        <dbReference type="PROSITE" id="PS50878"/>
    </source>
</evidence>
<name>A0A4Q9LMH3_9MICR</name>
<dbReference type="InterPro" id="IPR000477">
    <property type="entry name" value="RT_dom"/>
</dbReference>
<dbReference type="GO" id="GO:0003964">
    <property type="term" value="F:RNA-directed DNA polymerase activity"/>
    <property type="evidence" value="ECO:0007669"/>
    <property type="project" value="UniProtKB-KW"/>
</dbReference>
<keyword evidence="2" id="KW-0548">Nucleotidyltransferase</keyword>
<evidence type="ECO:0000313" key="2">
    <source>
        <dbReference type="EMBL" id="TBU09327.1"/>
    </source>
</evidence>
<dbReference type="VEuPathDB" id="MicrosporidiaDB:CWI36_0233p0020"/>
<evidence type="ECO:0000313" key="3">
    <source>
        <dbReference type="Proteomes" id="UP000293045"/>
    </source>
</evidence>
<dbReference type="Gene3D" id="3.30.70.270">
    <property type="match status" value="1"/>
</dbReference>
<dbReference type="SUPFAM" id="SSF56672">
    <property type="entry name" value="DNA/RNA polymerases"/>
    <property type="match status" value="1"/>
</dbReference>
<protein>
    <submittedName>
        <fullName evidence="2">Reverse transcriptase</fullName>
    </submittedName>
</protein>
<dbReference type="VEuPathDB" id="MicrosporidiaDB:CWI39_0083p0010"/>
<dbReference type="VEuPathDB" id="MicrosporidiaDB:CWI36_0233p0010"/>
<gene>
    <name evidence="2" type="ORF">CWI39_0083p0010</name>
</gene>
<keyword evidence="2" id="KW-0808">Transferase</keyword>
<feature type="domain" description="Reverse transcriptase" evidence="1">
    <location>
        <begin position="730"/>
        <end position="977"/>
    </location>
</feature>
<reference evidence="2 3" key="1">
    <citation type="submission" date="2017-12" db="EMBL/GenBank/DDBJ databases">
        <authorList>
            <person name="Pombert J.-F."/>
            <person name="Haag K.L."/>
            <person name="Ebert D."/>
        </authorList>
    </citation>
    <scope>NUCLEOTIDE SEQUENCE [LARGE SCALE GENOMIC DNA]</scope>
    <source>
        <strain evidence="2">IL-BN-2</strain>
    </source>
</reference>
<sequence length="1205" mass="140960">MAISNFYSSNRILRKRGRPRLVVKIREPNEETVPTRPKVRIKIPTICCVCKKPISAPLTKFEKKERTQWYCDECKNAIIKEGPKGINTYEELNKKQKNETVGLQKALNQLIETKTKSIYDESYHQSMLRIEKEINKLKVLNNIVHKKIPIAMNVNETKVHIKDHKPKTVDKPRQHPTNHRPFSKLSHEQILQVLDGKSPFTPSRYIFIYINNIKVNKIKFYKLAIESLSEGTSRYIINMDFINDETAEIICREDKKEIINEAFIKLSSNSLSRSPEIDNNGTLHICMLFERMRKIINRSTNTNLKLRQLAVSILYTKRSELLDVLKSVNIEANDVNMEPRSGSLSDNHINEVTNRYAKKEGMIIISKKHMEVRKLENITTAGLCIKHEQTILVFIYREHSSSDEKILNEELSSYTDANIICIGDYNLEQRANLEQDVLNNHAKYGLAEVNLHTKTFIHNEKSSTPDKVFANCPVITDIKTIENINHKLIVALLPKAQKCEPPKYKINLIKNSDIRNMITKKIEQYTERSINILKFLNVNNKCLLLHSILIKSMRRIERRERLHDRSNPIIQHVRKLRDKARKTNAKEYDELRREVKKLAKRFDNSSLPRTNLRYTSLQASELEKVILFNGKTERKHTKNIRELLDGFILDGNIQETEKTIKEIKNFYGKTNMKHNYNQQDMITSFTLAEVSAMIKNLKSGKSGGITGIRNEFLKICPENFINELTNLYNAILDTQQIPDSWKRHKIKPIPKDKDNFRPIALIEQTRKLFEKLLLTKIDIKLHRQQTGFRAKHSTINHALALDTILRHGNGKYICVTLDIKKAYDSVFRKNLYKKLLRQQNFSIKDTTLIANLIENNSYTICQKNTGNIKFKTAALGLPQGSIISPILFNIFINDIISYIPKKYRYHIFLYADDIVIYSTCMVALNTIIDGLCKHAAHNRYAFNPEKCFYNATKDLNIFIYGKKIEKQNPLKYLGFYFNNRCADTNETLKTIRKKSIKAAVITNRAFKRSEFNSFHNLPQLKLRAYNMYVRPHIDYHAVLLGCNTTFNTAADRIQKGVIKFMYNIYYRTPSKIIYALFPIESIPQRVERLRYSLGERILQMKKTIIRFAFLRLFSKNIRNIKNNIKTFRKKFPNMDAKDRFKKLNKENLRVNFTIFQEIELLKKYNFQNSNKANFERITRILSPFRKEQEISEILNLFQMANIARP</sequence>
<dbReference type="InterPro" id="IPR043502">
    <property type="entry name" value="DNA/RNA_pol_sf"/>
</dbReference>
<keyword evidence="2" id="KW-0695">RNA-directed DNA polymerase</keyword>
<dbReference type="Proteomes" id="UP000293045">
    <property type="component" value="Unassembled WGS sequence"/>
</dbReference>
<dbReference type="CDD" id="cd01650">
    <property type="entry name" value="RT_nLTR_like"/>
    <property type="match status" value="1"/>
</dbReference>
<dbReference type="Pfam" id="PF00078">
    <property type="entry name" value="RVT_1"/>
    <property type="match status" value="1"/>
</dbReference>
<dbReference type="InterPro" id="IPR043128">
    <property type="entry name" value="Rev_trsase/Diguanyl_cyclase"/>
</dbReference>
<dbReference type="AlphaFoldDB" id="A0A4Q9LMH3"/>
<comment type="caution">
    <text evidence="2">The sequence shown here is derived from an EMBL/GenBank/DDBJ whole genome shotgun (WGS) entry which is preliminary data.</text>
</comment>
<proteinExistence type="predicted"/>
<accession>A0A4Q9LMH3</accession>
<dbReference type="EMBL" id="PIXR01000083">
    <property type="protein sequence ID" value="TBU09327.1"/>
    <property type="molecule type" value="Genomic_DNA"/>
</dbReference>
<dbReference type="PROSITE" id="PS50878">
    <property type="entry name" value="RT_POL"/>
    <property type="match status" value="1"/>
</dbReference>